<evidence type="ECO:0000313" key="2">
    <source>
        <dbReference type="EMBL" id="GFH59185.1"/>
    </source>
</evidence>
<feature type="compositionally biased region" description="Polar residues" evidence="1">
    <location>
        <begin position="557"/>
        <end position="566"/>
    </location>
</feature>
<keyword evidence="3" id="KW-1185">Reference proteome</keyword>
<feature type="compositionally biased region" description="Low complexity" evidence="1">
    <location>
        <begin position="461"/>
        <end position="532"/>
    </location>
</feature>
<proteinExistence type="predicted"/>
<accession>A0AAD3DA44</accession>
<dbReference type="AlphaFoldDB" id="A0AAD3DA44"/>
<feature type="compositionally biased region" description="Polar residues" evidence="1">
    <location>
        <begin position="429"/>
        <end position="440"/>
    </location>
</feature>
<evidence type="ECO:0000313" key="3">
    <source>
        <dbReference type="Proteomes" id="UP001054902"/>
    </source>
</evidence>
<name>A0AAD3DA44_9STRA</name>
<protein>
    <submittedName>
        <fullName evidence="2">Uncharacterized protein</fullName>
    </submittedName>
</protein>
<organism evidence="2 3">
    <name type="scientific">Chaetoceros tenuissimus</name>
    <dbReference type="NCBI Taxonomy" id="426638"/>
    <lineage>
        <taxon>Eukaryota</taxon>
        <taxon>Sar</taxon>
        <taxon>Stramenopiles</taxon>
        <taxon>Ochrophyta</taxon>
        <taxon>Bacillariophyta</taxon>
        <taxon>Coscinodiscophyceae</taxon>
        <taxon>Chaetocerotophycidae</taxon>
        <taxon>Chaetocerotales</taxon>
        <taxon>Chaetocerotaceae</taxon>
        <taxon>Chaetoceros</taxon>
    </lineage>
</organism>
<reference evidence="2 3" key="1">
    <citation type="journal article" date="2021" name="Sci. Rep.">
        <title>The genome of the diatom Chaetoceros tenuissimus carries an ancient integrated fragment of an extant virus.</title>
        <authorList>
            <person name="Hongo Y."/>
            <person name="Kimura K."/>
            <person name="Takaki Y."/>
            <person name="Yoshida Y."/>
            <person name="Baba S."/>
            <person name="Kobayashi G."/>
            <person name="Nagasaki K."/>
            <person name="Hano T."/>
            <person name="Tomaru Y."/>
        </authorList>
    </citation>
    <scope>NUCLEOTIDE SEQUENCE [LARGE SCALE GENOMIC DNA]</scope>
    <source>
        <strain evidence="2 3">NIES-3715</strain>
    </source>
</reference>
<gene>
    <name evidence="2" type="ORF">CTEN210_15661</name>
</gene>
<comment type="caution">
    <text evidence="2">The sequence shown here is derived from an EMBL/GenBank/DDBJ whole genome shotgun (WGS) entry which is preliminary data.</text>
</comment>
<feature type="compositionally biased region" description="Polar residues" evidence="1">
    <location>
        <begin position="448"/>
        <end position="460"/>
    </location>
</feature>
<feature type="region of interest" description="Disordered" evidence="1">
    <location>
        <begin position="429"/>
        <end position="576"/>
    </location>
</feature>
<dbReference type="EMBL" id="BLLK01000062">
    <property type="protein sequence ID" value="GFH59185.1"/>
    <property type="molecule type" value="Genomic_DNA"/>
</dbReference>
<evidence type="ECO:0000256" key="1">
    <source>
        <dbReference type="SAM" id="MobiDB-lite"/>
    </source>
</evidence>
<dbReference type="Proteomes" id="UP001054902">
    <property type="component" value="Unassembled WGS sequence"/>
</dbReference>
<sequence>MKVSGSHVKSLLEQLETIVKFQFKTFEAEGFELDHVSAKKVKDFGKHSYVMDCTSNIREAEFLSSRKDLLVKLLSHLDDVHLDQLMSSLVKNFASVSIAPVANWVGFDSLESIQSLVASANNQESKVKVLHQLLCVDSLPDFKTCEDFAKSRKKDTEYKLLTAPITEMMKGFAKQGADSLASITKNTIMHCQDRAFAKLATNFAEFVRKNLFLCFREIDLKTIIKTLENDEISLPSVSTMKRGEALKFYCSLLSLFKKFLVVDESSSFWNLQDAFEDNVVFFDVQISDGNVNNLATIRKVGTVSDSMDKATEESAEDRGEYGVDGAFSNGFTLGKTKFEERIEEEHRFREEKRAKSVFTASESPSSSDNTCIGSLSEAEIIAKFLRSQGMVCNANTIYKQQGLTFVGPVGIAPKTVDGIPWLALPSDSTQLPAVQGSTPAQDEETSEHQAASQDASATNKSQCSSQHQASSQSQASRDPSAFGQSQSTSQSQATSQSQSFASSQTSSQKSPSSKSFFGGQTTSKKTTATPKSSPKDVPSFFDSPKKSSGAKKKVNSKPFSFSNLRQSPLKKEKNRNHKYLVVKSSRPIPNYAKSKFHIIVSVNAMNDLAKGDDKYLFEFRSTIMNKCMAIGCVLFDCSEMKLEFGSNNRTTEKILTSEMLSMKIRQNPGSMNNSFVIFDSYSKYQSIYNIELDSENEDEAEKEAKEIVDEFHKIVKSPDWWTSYKIACYWQYVAGDDTECCHVLEEICNKSAALAKKDKDEEVTFSQLKNGFDSVFRAAKGSSGLYKILIEDDNQSLSRDIGNNKARTSTGLKLDEWLCQLGFVKCATASLRLKGSMYGAGVQRNAWTVKSKTYLQKILIIVFHCGTRTK</sequence>